<dbReference type="InterPro" id="IPR016032">
    <property type="entry name" value="Sig_transdc_resp-reg_C-effctor"/>
</dbReference>
<dbReference type="Pfam" id="PF00196">
    <property type="entry name" value="GerE"/>
    <property type="match status" value="1"/>
</dbReference>
<dbReference type="InterPro" id="IPR000792">
    <property type="entry name" value="Tscrpt_reg_LuxR_C"/>
</dbReference>
<name>A0A7W8HXS8_9CAUL</name>
<dbReference type="SUPFAM" id="SSF46894">
    <property type="entry name" value="C-terminal effector domain of the bipartite response regulators"/>
    <property type="match status" value="1"/>
</dbReference>
<dbReference type="AlphaFoldDB" id="A0A7W8HXS8"/>
<evidence type="ECO:0000313" key="8">
    <source>
        <dbReference type="Proteomes" id="UP000566663"/>
    </source>
</evidence>
<reference evidence="7 8" key="1">
    <citation type="submission" date="2020-08" db="EMBL/GenBank/DDBJ databases">
        <title>Genomic Encyclopedia of Type Strains, Phase IV (KMG-IV): sequencing the most valuable type-strain genomes for metagenomic binning, comparative biology and taxonomic classification.</title>
        <authorList>
            <person name="Goeker M."/>
        </authorList>
    </citation>
    <scope>NUCLEOTIDE SEQUENCE [LARGE SCALE GENOMIC DNA]</scope>
    <source>
        <strain evidence="7 8">DSM 25335</strain>
    </source>
</reference>
<dbReference type="PROSITE" id="PS50043">
    <property type="entry name" value="HTH_LUXR_2"/>
    <property type="match status" value="1"/>
</dbReference>
<keyword evidence="5" id="KW-0812">Transmembrane</keyword>
<protein>
    <submittedName>
        <fullName evidence="7">DNA-binding CsgD family transcriptional regulator</fullName>
    </submittedName>
</protein>
<dbReference type="EMBL" id="JACHFZ010000002">
    <property type="protein sequence ID" value="MBB5291889.1"/>
    <property type="molecule type" value="Genomic_DNA"/>
</dbReference>
<evidence type="ECO:0000256" key="5">
    <source>
        <dbReference type="SAM" id="Phobius"/>
    </source>
</evidence>
<evidence type="ECO:0000256" key="1">
    <source>
        <dbReference type="ARBA" id="ARBA00023015"/>
    </source>
</evidence>
<dbReference type="SMART" id="SM00421">
    <property type="entry name" value="HTH_LUXR"/>
    <property type="match status" value="1"/>
</dbReference>
<keyword evidence="1" id="KW-0805">Transcription regulation</keyword>
<evidence type="ECO:0000313" key="7">
    <source>
        <dbReference type="EMBL" id="MBB5291889.1"/>
    </source>
</evidence>
<evidence type="ECO:0000259" key="6">
    <source>
        <dbReference type="PROSITE" id="PS50043"/>
    </source>
</evidence>
<feature type="compositionally biased region" description="Basic and acidic residues" evidence="4">
    <location>
        <begin position="154"/>
        <end position="163"/>
    </location>
</feature>
<dbReference type="Proteomes" id="UP000566663">
    <property type="component" value="Unassembled WGS sequence"/>
</dbReference>
<dbReference type="PANTHER" id="PTHR44688:SF16">
    <property type="entry name" value="DNA-BINDING TRANSCRIPTIONAL ACTIVATOR DEVR_DOSR"/>
    <property type="match status" value="1"/>
</dbReference>
<dbReference type="GO" id="GO:0006355">
    <property type="term" value="P:regulation of DNA-templated transcription"/>
    <property type="evidence" value="ECO:0007669"/>
    <property type="project" value="InterPro"/>
</dbReference>
<feature type="region of interest" description="Disordered" evidence="4">
    <location>
        <begin position="93"/>
        <end position="166"/>
    </location>
</feature>
<comment type="caution">
    <text evidence="7">The sequence shown here is derived from an EMBL/GenBank/DDBJ whole genome shotgun (WGS) entry which is preliminary data.</text>
</comment>
<keyword evidence="8" id="KW-1185">Reference proteome</keyword>
<gene>
    <name evidence="7" type="ORF">HNQ67_001403</name>
</gene>
<proteinExistence type="predicted"/>
<dbReference type="InterPro" id="IPR036388">
    <property type="entry name" value="WH-like_DNA-bd_sf"/>
</dbReference>
<evidence type="ECO:0000256" key="4">
    <source>
        <dbReference type="SAM" id="MobiDB-lite"/>
    </source>
</evidence>
<dbReference type="Gene3D" id="1.10.10.10">
    <property type="entry name" value="Winged helix-like DNA-binding domain superfamily/Winged helix DNA-binding domain"/>
    <property type="match status" value="1"/>
</dbReference>
<keyword evidence="5" id="KW-1133">Transmembrane helix</keyword>
<evidence type="ECO:0000256" key="3">
    <source>
        <dbReference type="ARBA" id="ARBA00023163"/>
    </source>
</evidence>
<sequence length="220" mass="23189">MSQRLSARQEECLRLTAFLTDKEIAGRLGLSEATVKKHVHEACRRLGVNRRKAALALLERNVPGPKDPIGAAAASAPDVFLDRETDHGIEEHAASSLDLGGSGSRAGRIQPDGLERSGAQPSDAGIGGRRGGVRSAGTASAGPERGLGDGAGRSPDREPERRFGYRPPPRNWAVRLLILLVFIVVTAVMLKAVADLILDYAGQAQEIGESTSFPRPGSGG</sequence>
<organism evidence="7 8">
    <name type="scientific">Brevundimonas basaltis</name>
    <dbReference type="NCBI Taxonomy" id="472166"/>
    <lineage>
        <taxon>Bacteria</taxon>
        <taxon>Pseudomonadati</taxon>
        <taxon>Pseudomonadota</taxon>
        <taxon>Alphaproteobacteria</taxon>
        <taxon>Caulobacterales</taxon>
        <taxon>Caulobacteraceae</taxon>
        <taxon>Brevundimonas</taxon>
    </lineage>
</organism>
<dbReference type="CDD" id="cd06170">
    <property type="entry name" value="LuxR_C_like"/>
    <property type="match status" value="1"/>
</dbReference>
<feature type="transmembrane region" description="Helical" evidence="5">
    <location>
        <begin position="172"/>
        <end position="190"/>
    </location>
</feature>
<keyword evidence="5" id="KW-0472">Membrane</keyword>
<accession>A0A7W8HXS8</accession>
<dbReference type="PANTHER" id="PTHR44688">
    <property type="entry name" value="DNA-BINDING TRANSCRIPTIONAL ACTIVATOR DEVR_DOSR"/>
    <property type="match status" value="1"/>
</dbReference>
<keyword evidence="3" id="KW-0804">Transcription</keyword>
<dbReference type="RefSeq" id="WP_183253718.1">
    <property type="nucleotide sequence ID" value="NZ_BAAAFF010000005.1"/>
</dbReference>
<dbReference type="GO" id="GO:0003677">
    <property type="term" value="F:DNA binding"/>
    <property type="evidence" value="ECO:0007669"/>
    <property type="project" value="UniProtKB-KW"/>
</dbReference>
<feature type="domain" description="HTH luxR-type" evidence="6">
    <location>
        <begin position="1"/>
        <end position="62"/>
    </location>
</feature>
<keyword evidence="2 7" id="KW-0238">DNA-binding</keyword>
<evidence type="ECO:0000256" key="2">
    <source>
        <dbReference type="ARBA" id="ARBA00023125"/>
    </source>
</evidence>